<keyword evidence="9" id="KW-1185">Reference proteome</keyword>
<dbReference type="PANTHER" id="PTHR23542:SF1">
    <property type="entry name" value="MAJOR FACILITATOR SUPERFAMILY (MFS) PROFILE DOMAIN-CONTAINING PROTEIN"/>
    <property type="match status" value="1"/>
</dbReference>
<feature type="transmembrane region" description="Helical" evidence="6">
    <location>
        <begin position="145"/>
        <end position="162"/>
    </location>
</feature>
<organism evidence="8 9">
    <name type="scientific">Streptacidiphilus monticola</name>
    <dbReference type="NCBI Taxonomy" id="2161674"/>
    <lineage>
        <taxon>Bacteria</taxon>
        <taxon>Bacillati</taxon>
        <taxon>Actinomycetota</taxon>
        <taxon>Actinomycetes</taxon>
        <taxon>Kitasatosporales</taxon>
        <taxon>Streptomycetaceae</taxon>
        <taxon>Streptacidiphilus</taxon>
    </lineage>
</organism>
<dbReference type="RefSeq" id="WP_380578337.1">
    <property type="nucleotide sequence ID" value="NZ_JBHSQJ010000001.1"/>
</dbReference>
<feature type="transmembrane region" description="Helical" evidence="6">
    <location>
        <begin position="12"/>
        <end position="37"/>
    </location>
</feature>
<name>A0ABW1FT68_9ACTN</name>
<feature type="transmembrane region" description="Helical" evidence="6">
    <location>
        <begin position="77"/>
        <end position="95"/>
    </location>
</feature>
<evidence type="ECO:0000256" key="4">
    <source>
        <dbReference type="ARBA" id="ARBA00023136"/>
    </source>
</evidence>
<feature type="domain" description="Major facilitator superfamily (MFS) profile" evidence="7">
    <location>
        <begin position="6"/>
        <end position="395"/>
    </location>
</feature>
<feature type="transmembrane region" description="Helical" evidence="6">
    <location>
        <begin position="43"/>
        <end position="65"/>
    </location>
</feature>
<evidence type="ECO:0000256" key="5">
    <source>
        <dbReference type="SAM" id="MobiDB-lite"/>
    </source>
</evidence>
<dbReference type="SUPFAM" id="SSF103473">
    <property type="entry name" value="MFS general substrate transporter"/>
    <property type="match status" value="1"/>
</dbReference>
<evidence type="ECO:0000256" key="6">
    <source>
        <dbReference type="SAM" id="Phobius"/>
    </source>
</evidence>
<dbReference type="Gene3D" id="1.20.1250.20">
    <property type="entry name" value="MFS general substrate transporter like domains"/>
    <property type="match status" value="1"/>
</dbReference>
<keyword evidence="4 6" id="KW-0472">Membrane</keyword>
<sequence>MGYLSVLRSPQVARLLSGTLTGRLPAGMTAIAIALALRAAGAGYALVGLTSPAYAVSAAVGGPVLGRLVDRLGQPRVLLGSAVVASLGYVLLALAPGTAAVALAGAALAGLCMPPLEPCLRALWPDIVAEQELETAYALDSASQQILYVAGPLLVAGVAAVGSPVTALWLAAGFGLVGTLVVATAPAARTWRAPAPVGGGGAAGRGRGWLGPLRSRGLVLLLLAFVGTGWSVGGQNILFVAYAQARPSLPGGGGTLLALAALAGLLGALAYGAVRWTAPTATRTWAMAAGMAVSYLPLLALPGPLGMAGAAALSGLGLAPLLAAAFLLIAELAPEGTVTEAFAWLVTLFSTGTALGSATAGTVVDSSLRGAALVACGGIVLAAVLLFAARGLLARESTAASGLGDTRRREPAEAPAAVQPAA</sequence>
<dbReference type="InterPro" id="IPR020846">
    <property type="entry name" value="MFS_dom"/>
</dbReference>
<feature type="transmembrane region" description="Helical" evidence="6">
    <location>
        <begin position="255"/>
        <end position="274"/>
    </location>
</feature>
<proteinExistence type="predicted"/>
<evidence type="ECO:0000256" key="1">
    <source>
        <dbReference type="ARBA" id="ARBA00004651"/>
    </source>
</evidence>
<comment type="caution">
    <text evidence="8">The sequence shown here is derived from an EMBL/GenBank/DDBJ whole genome shotgun (WGS) entry which is preliminary data.</text>
</comment>
<evidence type="ECO:0000256" key="3">
    <source>
        <dbReference type="ARBA" id="ARBA00022989"/>
    </source>
</evidence>
<protein>
    <submittedName>
        <fullName evidence="8">MFS transporter</fullName>
    </submittedName>
</protein>
<dbReference type="EMBL" id="JBHSQJ010000001">
    <property type="protein sequence ID" value="MFC5905675.1"/>
    <property type="molecule type" value="Genomic_DNA"/>
</dbReference>
<comment type="subcellular location">
    <subcellularLocation>
        <location evidence="1">Cell membrane</location>
        <topology evidence="1">Multi-pass membrane protein</topology>
    </subcellularLocation>
</comment>
<dbReference type="InterPro" id="IPR036259">
    <property type="entry name" value="MFS_trans_sf"/>
</dbReference>
<accession>A0ABW1FT68</accession>
<feature type="transmembrane region" description="Helical" evidence="6">
    <location>
        <begin position="311"/>
        <end position="330"/>
    </location>
</feature>
<reference evidence="9" key="1">
    <citation type="journal article" date="2019" name="Int. J. Syst. Evol. Microbiol.">
        <title>The Global Catalogue of Microorganisms (GCM) 10K type strain sequencing project: providing services to taxonomists for standard genome sequencing and annotation.</title>
        <authorList>
            <consortium name="The Broad Institute Genomics Platform"/>
            <consortium name="The Broad Institute Genome Sequencing Center for Infectious Disease"/>
            <person name="Wu L."/>
            <person name="Ma J."/>
        </authorList>
    </citation>
    <scope>NUCLEOTIDE SEQUENCE [LARGE SCALE GENOMIC DNA]</scope>
    <source>
        <strain evidence="9">JCM 4816</strain>
    </source>
</reference>
<keyword evidence="3 6" id="KW-1133">Transmembrane helix</keyword>
<feature type="transmembrane region" description="Helical" evidence="6">
    <location>
        <begin position="342"/>
        <end position="364"/>
    </location>
</feature>
<feature type="transmembrane region" description="Helical" evidence="6">
    <location>
        <begin position="286"/>
        <end position="305"/>
    </location>
</feature>
<evidence type="ECO:0000313" key="8">
    <source>
        <dbReference type="EMBL" id="MFC5905675.1"/>
    </source>
</evidence>
<feature type="compositionally biased region" description="Low complexity" evidence="5">
    <location>
        <begin position="413"/>
        <end position="422"/>
    </location>
</feature>
<dbReference type="PANTHER" id="PTHR23542">
    <property type="match status" value="1"/>
</dbReference>
<dbReference type="PROSITE" id="PS50850">
    <property type="entry name" value="MFS"/>
    <property type="match status" value="1"/>
</dbReference>
<gene>
    <name evidence="8" type="ORF">ACFP3V_00350</name>
</gene>
<feature type="transmembrane region" description="Helical" evidence="6">
    <location>
        <begin position="217"/>
        <end position="243"/>
    </location>
</feature>
<evidence type="ECO:0000313" key="9">
    <source>
        <dbReference type="Proteomes" id="UP001596174"/>
    </source>
</evidence>
<feature type="transmembrane region" description="Helical" evidence="6">
    <location>
        <begin position="370"/>
        <end position="389"/>
    </location>
</feature>
<feature type="region of interest" description="Disordered" evidence="5">
    <location>
        <begin position="403"/>
        <end position="422"/>
    </location>
</feature>
<dbReference type="InterPro" id="IPR011701">
    <property type="entry name" value="MFS"/>
</dbReference>
<dbReference type="CDD" id="cd06174">
    <property type="entry name" value="MFS"/>
    <property type="match status" value="1"/>
</dbReference>
<dbReference type="Pfam" id="PF07690">
    <property type="entry name" value="MFS_1"/>
    <property type="match status" value="1"/>
</dbReference>
<dbReference type="Proteomes" id="UP001596174">
    <property type="component" value="Unassembled WGS sequence"/>
</dbReference>
<evidence type="ECO:0000256" key="2">
    <source>
        <dbReference type="ARBA" id="ARBA00022692"/>
    </source>
</evidence>
<keyword evidence="2 6" id="KW-0812">Transmembrane</keyword>
<evidence type="ECO:0000259" key="7">
    <source>
        <dbReference type="PROSITE" id="PS50850"/>
    </source>
</evidence>